<keyword evidence="16" id="KW-1185">Reference proteome</keyword>
<dbReference type="GO" id="GO:0042545">
    <property type="term" value="P:cell wall modification"/>
    <property type="evidence" value="ECO:0007669"/>
    <property type="project" value="UniProtKB-UniRule"/>
</dbReference>
<comment type="similarity">
    <text evidence="3">In the N-terminal section; belongs to the PMEI family.</text>
</comment>
<keyword evidence="6" id="KW-0134">Cell wall</keyword>
<keyword evidence="8 13" id="KW-0378">Hydrolase</keyword>
<protein>
    <recommendedName>
        <fullName evidence="5 13">Pectinesterase</fullName>
        <ecNumber evidence="5 13">3.1.1.11</ecNumber>
    </recommendedName>
</protein>
<evidence type="ECO:0000256" key="1">
    <source>
        <dbReference type="ARBA" id="ARBA00004191"/>
    </source>
</evidence>
<dbReference type="EC" id="3.1.1.11" evidence="5 13"/>
<dbReference type="GO" id="GO:0004857">
    <property type="term" value="F:enzyme inhibitor activity"/>
    <property type="evidence" value="ECO:0007669"/>
    <property type="project" value="InterPro"/>
</dbReference>
<dbReference type="CDD" id="cd15798">
    <property type="entry name" value="PMEI-like_3"/>
    <property type="match status" value="1"/>
</dbReference>
<dbReference type="GO" id="GO:0030599">
    <property type="term" value="F:pectinesterase activity"/>
    <property type="evidence" value="ECO:0007669"/>
    <property type="project" value="UniProtKB-UniRule"/>
</dbReference>
<dbReference type="Gene3D" id="2.160.20.10">
    <property type="entry name" value="Single-stranded right-handed beta-helix, Pectin lyase-like"/>
    <property type="match status" value="1"/>
</dbReference>
<dbReference type="InterPro" id="IPR012334">
    <property type="entry name" value="Pectin_lyas_fold"/>
</dbReference>
<dbReference type="SMART" id="SM00856">
    <property type="entry name" value="PMEI"/>
    <property type="match status" value="1"/>
</dbReference>
<feature type="active site" evidence="12">
    <location>
        <position position="380"/>
    </location>
</feature>
<dbReference type="InterPro" id="IPR033131">
    <property type="entry name" value="Pectinesterase_Asp_AS"/>
</dbReference>
<dbReference type="PANTHER" id="PTHR31707">
    <property type="entry name" value="PECTINESTERASE"/>
    <property type="match status" value="1"/>
</dbReference>
<evidence type="ECO:0000313" key="16">
    <source>
        <dbReference type="Proteomes" id="UP001454036"/>
    </source>
</evidence>
<evidence type="ECO:0000256" key="7">
    <source>
        <dbReference type="ARBA" id="ARBA00022525"/>
    </source>
</evidence>
<name>A0AAV3RWK8_LITER</name>
<dbReference type="Proteomes" id="UP001454036">
    <property type="component" value="Unassembled WGS sequence"/>
</dbReference>
<feature type="chain" id="PRO_5043106382" description="Pectinesterase" evidence="13">
    <location>
        <begin position="24"/>
        <end position="542"/>
    </location>
</feature>
<dbReference type="SUPFAM" id="SSF101148">
    <property type="entry name" value="Plant invertase/pectin methylesterase inhibitor"/>
    <property type="match status" value="1"/>
</dbReference>
<proteinExistence type="inferred from homology"/>
<comment type="similarity">
    <text evidence="4">In the C-terminal section; belongs to the pectinesterase family.</text>
</comment>
<dbReference type="Pfam" id="PF01095">
    <property type="entry name" value="Pectinesterase"/>
    <property type="match status" value="1"/>
</dbReference>
<feature type="domain" description="Pectinesterase inhibitor" evidence="14">
    <location>
        <begin position="28"/>
        <end position="177"/>
    </location>
</feature>
<reference evidence="15 16" key="1">
    <citation type="submission" date="2024-01" db="EMBL/GenBank/DDBJ databases">
        <title>The complete chloroplast genome sequence of Lithospermum erythrorhizon: insights into the phylogenetic relationship among Boraginaceae species and the maternal lineages of purple gromwells.</title>
        <authorList>
            <person name="Okada T."/>
            <person name="Watanabe K."/>
        </authorList>
    </citation>
    <scope>NUCLEOTIDE SEQUENCE [LARGE SCALE GENOMIC DNA]</scope>
</reference>
<evidence type="ECO:0000256" key="8">
    <source>
        <dbReference type="ARBA" id="ARBA00022801"/>
    </source>
</evidence>
<dbReference type="InterPro" id="IPR000070">
    <property type="entry name" value="Pectinesterase_cat"/>
</dbReference>
<comment type="pathway">
    <text evidence="2 13">Glycan metabolism; pectin degradation; 2-dehydro-3-deoxy-D-gluconate from pectin: step 1/5.</text>
</comment>
<comment type="subcellular location">
    <subcellularLocation>
        <location evidence="1">Secreted</location>
        <location evidence="1">Cell wall</location>
    </subcellularLocation>
</comment>
<keyword evidence="13" id="KW-0732">Signal</keyword>
<sequence>MILMKMFSFIVLLLATIISNPFASFDLVHGASISTICNETLYPDLCDSLIATQPQATTLDQTTLNVRGTSLDVTLAQALRAHSLVSKMDVTSLNVQGKAAWDDCVQLYEDTIELVNRSLKSSNNNNDAQTWLSAAFANQQTCLNGFHDFNLDSVVQTLPLFSTHQDISKYLSNSLAINKATKILVSSSSSSVELTNSRGRKLLSHGGAFPEWVSPTDRKLLRSASGAVKADIVVAHDGSGNFRTIREALVAVKKRAGKRIVIYVKRGVYKENVEINKSMKNLMFIGDGIDATIVTGNKNVQDGSTTFRSATFAVSGDGFIARDMTFENTAGPHKHQAVALRSSADFSVFYSCSFKGYQDTLYVHSQRQFYRDCDIYGTIDFIFGDASAILQNCNIYLRKPMSNQKNTVTAQGRSDPNENTGIIIHNSHVTTASDFREHQGSIKSYLGRPWKQYSRTVFMKCVLDGVIDRQGWVPWSGHFALKTLYYGEYINSGAGAATRGRVKWGGYHVITSPIVASKFSVGNFLAGDSWIPTTGVPFTSGL</sequence>
<dbReference type="FunFam" id="2.160.20.10:FF:000001">
    <property type="entry name" value="Pectinesterase"/>
    <property type="match status" value="1"/>
</dbReference>
<dbReference type="Gene3D" id="1.20.140.40">
    <property type="entry name" value="Invertase/pectin methylesterase inhibitor family protein"/>
    <property type="match status" value="1"/>
</dbReference>
<comment type="caution">
    <text evidence="15">The sequence shown here is derived from an EMBL/GenBank/DDBJ whole genome shotgun (WGS) entry which is preliminary data.</text>
</comment>
<comment type="catalytic activity">
    <reaction evidence="11 13">
        <text>[(1-&gt;4)-alpha-D-galacturonosyl methyl ester](n) + n H2O = [(1-&gt;4)-alpha-D-galacturonosyl](n) + n methanol + n H(+)</text>
        <dbReference type="Rhea" id="RHEA:22380"/>
        <dbReference type="Rhea" id="RHEA-COMP:14570"/>
        <dbReference type="Rhea" id="RHEA-COMP:14573"/>
        <dbReference type="ChEBI" id="CHEBI:15377"/>
        <dbReference type="ChEBI" id="CHEBI:15378"/>
        <dbReference type="ChEBI" id="CHEBI:17790"/>
        <dbReference type="ChEBI" id="CHEBI:140522"/>
        <dbReference type="ChEBI" id="CHEBI:140523"/>
        <dbReference type="EC" id="3.1.1.11"/>
    </reaction>
</comment>
<evidence type="ECO:0000313" key="15">
    <source>
        <dbReference type="EMBL" id="GAA0184246.1"/>
    </source>
</evidence>
<dbReference type="AlphaFoldDB" id="A0AAV3RWK8"/>
<feature type="signal peptide" evidence="13">
    <location>
        <begin position="1"/>
        <end position="23"/>
    </location>
</feature>
<accession>A0AAV3RWK8</accession>
<dbReference type="InterPro" id="IPR011050">
    <property type="entry name" value="Pectin_lyase_fold/virulence"/>
</dbReference>
<evidence type="ECO:0000256" key="13">
    <source>
        <dbReference type="RuleBase" id="RU000589"/>
    </source>
</evidence>
<evidence type="ECO:0000256" key="3">
    <source>
        <dbReference type="ARBA" id="ARBA00006027"/>
    </source>
</evidence>
<keyword evidence="7" id="KW-0964">Secreted</keyword>
<evidence type="ECO:0000256" key="12">
    <source>
        <dbReference type="PROSITE-ProRule" id="PRU10040"/>
    </source>
</evidence>
<evidence type="ECO:0000259" key="14">
    <source>
        <dbReference type="SMART" id="SM00856"/>
    </source>
</evidence>
<evidence type="ECO:0000256" key="6">
    <source>
        <dbReference type="ARBA" id="ARBA00022512"/>
    </source>
</evidence>
<dbReference type="InterPro" id="IPR035513">
    <property type="entry name" value="Invertase/methylesterase_inhib"/>
</dbReference>
<evidence type="ECO:0000256" key="10">
    <source>
        <dbReference type="ARBA" id="ARBA00023316"/>
    </source>
</evidence>
<dbReference type="PROSITE" id="PS00503">
    <property type="entry name" value="PECTINESTERASE_2"/>
    <property type="match status" value="1"/>
</dbReference>
<evidence type="ECO:0000256" key="4">
    <source>
        <dbReference type="ARBA" id="ARBA00007786"/>
    </source>
</evidence>
<evidence type="ECO:0000256" key="11">
    <source>
        <dbReference type="ARBA" id="ARBA00047928"/>
    </source>
</evidence>
<evidence type="ECO:0000256" key="9">
    <source>
        <dbReference type="ARBA" id="ARBA00023085"/>
    </source>
</evidence>
<dbReference type="EMBL" id="BAABME010011756">
    <property type="protein sequence ID" value="GAA0184246.1"/>
    <property type="molecule type" value="Genomic_DNA"/>
</dbReference>
<organism evidence="15 16">
    <name type="scientific">Lithospermum erythrorhizon</name>
    <name type="common">Purple gromwell</name>
    <name type="synonym">Lithospermum officinale var. erythrorhizon</name>
    <dbReference type="NCBI Taxonomy" id="34254"/>
    <lineage>
        <taxon>Eukaryota</taxon>
        <taxon>Viridiplantae</taxon>
        <taxon>Streptophyta</taxon>
        <taxon>Embryophyta</taxon>
        <taxon>Tracheophyta</taxon>
        <taxon>Spermatophyta</taxon>
        <taxon>Magnoliopsida</taxon>
        <taxon>eudicotyledons</taxon>
        <taxon>Gunneridae</taxon>
        <taxon>Pentapetalae</taxon>
        <taxon>asterids</taxon>
        <taxon>lamiids</taxon>
        <taxon>Boraginales</taxon>
        <taxon>Boraginaceae</taxon>
        <taxon>Boraginoideae</taxon>
        <taxon>Lithospermeae</taxon>
        <taxon>Lithospermum</taxon>
    </lineage>
</organism>
<keyword evidence="10" id="KW-0961">Cell wall biogenesis/degradation</keyword>
<evidence type="ECO:0000256" key="2">
    <source>
        <dbReference type="ARBA" id="ARBA00005184"/>
    </source>
</evidence>
<evidence type="ECO:0000256" key="5">
    <source>
        <dbReference type="ARBA" id="ARBA00013229"/>
    </source>
</evidence>
<dbReference type="SUPFAM" id="SSF51126">
    <property type="entry name" value="Pectin lyase-like"/>
    <property type="match status" value="1"/>
</dbReference>
<gene>
    <name evidence="15" type="ORF">LIER_31534</name>
</gene>
<dbReference type="NCBIfam" id="TIGR01614">
    <property type="entry name" value="PME_inhib"/>
    <property type="match status" value="1"/>
</dbReference>
<keyword evidence="9 13" id="KW-0063">Aspartyl esterase</keyword>
<dbReference type="Pfam" id="PF04043">
    <property type="entry name" value="PMEI"/>
    <property type="match status" value="1"/>
</dbReference>
<dbReference type="InterPro" id="IPR006501">
    <property type="entry name" value="Pectinesterase_inhib_dom"/>
</dbReference>
<dbReference type="GO" id="GO:0045490">
    <property type="term" value="P:pectin catabolic process"/>
    <property type="evidence" value="ECO:0007669"/>
    <property type="project" value="UniProtKB-UniRule"/>
</dbReference>